<gene>
    <name evidence="4" type="ORF">FPPS064S07_02033</name>
</gene>
<dbReference type="Gene3D" id="3.90.1750.20">
    <property type="entry name" value="Putative Large Serine Recombinase, Chain B, Domain 2"/>
    <property type="match status" value="1"/>
</dbReference>
<dbReference type="InterPro" id="IPR011109">
    <property type="entry name" value="DNA_bind_recombinase_dom"/>
</dbReference>
<reference evidence="4 5" key="1">
    <citation type="submission" date="2019-07" db="EMBL/GenBank/DDBJ databases">
        <authorList>
            <person name="Hibberd C M."/>
            <person name="Gehrig L. J."/>
            <person name="Chang H.-W."/>
            <person name="Venkatesh S."/>
        </authorList>
    </citation>
    <scope>NUCLEOTIDE SEQUENCE [LARGE SCALE GENOMIC DNA]</scope>
    <source>
        <strain evidence="4">Faecalibacterium_prausnitzii_JG_BgPS064</strain>
    </source>
</reference>
<evidence type="ECO:0000313" key="5">
    <source>
        <dbReference type="Proteomes" id="UP000406184"/>
    </source>
</evidence>
<feature type="coiled-coil region" evidence="1">
    <location>
        <begin position="357"/>
        <end position="411"/>
    </location>
</feature>
<dbReference type="InterPro" id="IPR006119">
    <property type="entry name" value="Resolv_N"/>
</dbReference>
<dbReference type="RefSeq" id="WP_158397918.1">
    <property type="nucleotide sequence ID" value="NZ_CABHMY010000033.1"/>
</dbReference>
<dbReference type="PANTHER" id="PTHR30461:SF23">
    <property type="entry name" value="DNA RECOMBINASE-RELATED"/>
    <property type="match status" value="1"/>
</dbReference>
<keyword evidence="5" id="KW-1185">Reference proteome</keyword>
<dbReference type="GO" id="GO:0003677">
    <property type="term" value="F:DNA binding"/>
    <property type="evidence" value="ECO:0007669"/>
    <property type="project" value="InterPro"/>
</dbReference>
<dbReference type="Pfam" id="PF07508">
    <property type="entry name" value="Recombinase"/>
    <property type="match status" value="1"/>
</dbReference>
<sequence>MNAVIYARYSSDNQREESIEGQIRECTAYAERNGITVVRHYIDRAFSAKTDHRPDFQQMIRDSNKKLFEIVLVWKFDRFARNRFDSANYKMILKKNNVHLISVMEPIAEGSQGILVETLLEGMAEYYSAELSEKVIRGQTENALKGKCTGGTGTIGYKIDADKFYRVDPLVAPLVLEAFQRYDNGEKIVEILNYLNAKGVRNMLGGKLTCSSMNTMLKNRRYIGELSFRDTVVPDAIPAIVPKDLFDRVQKRLEKNKRAPAHGKADEEYLLTTKLFCGKCGALMFGESGTSATGRTYYYYKCATAKRRKGCNKKTVQKEWLENLVVQETMKLIHDDAVIERIVQLVMDFQNQENTTIPLLEKQLREVDRKLDNLMKAIEEGLFTRTTKERLDALEAQKDELTAKIADEKLRKPSFNADFIRFWLMKFRKFDISQQKQRKALIEIFVNAIFLYDDRMLITFNYKDGSQTIRFEDALTTTETVGNSSDLSGSARP</sequence>
<dbReference type="PROSITE" id="PS51736">
    <property type="entry name" value="RECOMBINASES_3"/>
    <property type="match status" value="1"/>
</dbReference>
<dbReference type="AlphaFoldDB" id="A0A564SDD6"/>
<evidence type="ECO:0000259" key="2">
    <source>
        <dbReference type="PROSITE" id="PS51736"/>
    </source>
</evidence>
<dbReference type="GO" id="GO:0000150">
    <property type="term" value="F:DNA strand exchange activity"/>
    <property type="evidence" value="ECO:0007669"/>
    <property type="project" value="InterPro"/>
</dbReference>
<dbReference type="SMART" id="SM00857">
    <property type="entry name" value="Resolvase"/>
    <property type="match status" value="1"/>
</dbReference>
<feature type="domain" description="Resolvase/invertase-type recombinase catalytic" evidence="2">
    <location>
        <begin position="2"/>
        <end position="146"/>
    </location>
</feature>
<dbReference type="EMBL" id="CABHMY010000033">
    <property type="protein sequence ID" value="VUW93206.1"/>
    <property type="molecule type" value="Genomic_DNA"/>
</dbReference>
<dbReference type="InterPro" id="IPR038109">
    <property type="entry name" value="DNA_bind_recomb_sf"/>
</dbReference>
<dbReference type="Pfam" id="PF00239">
    <property type="entry name" value="Resolvase"/>
    <property type="match status" value="1"/>
</dbReference>
<dbReference type="CDD" id="cd00338">
    <property type="entry name" value="Ser_Recombinase"/>
    <property type="match status" value="1"/>
</dbReference>
<dbReference type="PANTHER" id="PTHR30461">
    <property type="entry name" value="DNA-INVERTASE FROM LAMBDOID PROPHAGE"/>
    <property type="match status" value="1"/>
</dbReference>
<dbReference type="Gene3D" id="3.40.50.1390">
    <property type="entry name" value="Resolvase, N-terminal catalytic domain"/>
    <property type="match status" value="1"/>
</dbReference>
<evidence type="ECO:0000256" key="1">
    <source>
        <dbReference type="SAM" id="Coils"/>
    </source>
</evidence>
<dbReference type="InterPro" id="IPR025827">
    <property type="entry name" value="Zn_ribbon_recom_dom"/>
</dbReference>
<dbReference type="Proteomes" id="UP000406184">
    <property type="component" value="Unassembled WGS sequence"/>
</dbReference>
<evidence type="ECO:0008006" key="6">
    <source>
        <dbReference type="Google" id="ProtNLM"/>
    </source>
</evidence>
<evidence type="ECO:0000259" key="3">
    <source>
        <dbReference type="PROSITE" id="PS51737"/>
    </source>
</evidence>
<feature type="domain" description="Recombinase" evidence="3">
    <location>
        <begin position="154"/>
        <end position="259"/>
    </location>
</feature>
<accession>A0A564SDD6</accession>
<evidence type="ECO:0000313" key="4">
    <source>
        <dbReference type="EMBL" id="VUW93206.1"/>
    </source>
</evidence>
<dbReference type="InterPro" id="IPR050639">
    <property type="entry name" value="SSR_resolvase"/>
</dbReference>
<dbReference type="PROSITE" id="PS51737">
    <property type="entry name" value="RECOMBINASE_DNA_BIND"/>
    <property type="match status" value="1"/>
</dbReference>
<proteinExistence type="predicted"/>
<keyword evidence="1" id="KW-0175">Coiled coil</keyword>
<dbReference type="SUPFAM" id="SSF53041">
    <property type="entry name" value="Resolvase-like"/>
    <property type="match status" value="1"/>
</dbReference>
<dbReference type="InterPro" id="IPR036162">
    <property type="entry name" value="Resolvase-like_N_sf"/>
</dbReference>
<protein>
    <recommendedName>
        <fullName evidence="6">Recombinase family protein</fullName>
    </recommendedName>
</protein>
<name>A0A564SDD6_9FIRM</name>
<organism evidence="4 5">
    <name type="scientific">Faecalibacterium prausnitzii</name>
    <dbReference type="NCBI Taxonomy" id="853"/>
    <lineage>
        <taxon>Bacteria</taxon>
        <taxon>Bacillati</taxon>
        <taxon>Bacillota</taxon>
        <taxon>Clostridia</taxon>
        <taxon>Eubacteriales</taxon>
        <taxon>Oscillospiraceae</taxon>
        <taxon>Faecalibacterium</taxon>
    </lineage>
</organism>
<dbReference type="Pfam" id="PF13408">
    <property type="entry name" value="Zn_ribbon_recom"/>
    <property type="match status" value="1"/>
</dbReference>